<dbReference type="RefSeq" id="WP_179133548.1">
    <property type="nucleotide sequence ID" value="NZ_CACRSV010000011.1"/>
</dbReference>
<dbReference type="AlphaFoldDB" id="A0AB35SEI4"/>
<evidence type="ECO:0000313" key="2">
    <source>
        <dbReference type="EMBL" id="MDW3125948.1"/>
    </source>
</evidence>
<keyword evidence="1" id="KW-1133">Transmembrane helix</keyword>
<proteinExistence type="predicted"/>
<accession>A0AB35SEI4</accession>
<keyword evidence="1" id="KW-0812">Transmembrane</keyword>
<dbReference type="Proteomes" id="UP001277803">
    <property type="component" value="Unassembled WGS sequence"/>
</dbReference>
<organism evidence="2 3">
    <name type="scientific">Bifidobacterium longum</name>
    <dbReference type="NCBI Taxonomy" id="216816"/>
    <lineage>
        <taxon>Bacteria</taxon>
        <taxon>Bacillati</taxon>
        <taxon>Actinomycetota</taxon>
        <taxon>Actinomycetes</taxon>
        <taxon>Bifidobacteriales</taxon>
        <taxon>Bifidobacteriaceae</taxon>
        <taxon>Bifidobacterium</taxon>
    </lineage>
</organism>
<reference evidence="2" key="1">
    <citation type="submission" date="2023-10" db="EMBL/GenBank/DDBJ databases">
        <title>Rapid discrimination of Bifidobacterium longum Subspecies based on MALDI-TOF MS and Machine Learning.</title>
        <authorList>
            <person name="Chen J."/>
        </authorList>
    </citation>
    <scope>NUCLEOTIDE SEQUENCE</scope>
    <source>
        <strain evidence="2">YGMCC0039</strain>
    </source>
</reference>
<gene>
    <name evidence="2" type="ORF">RS890_02240</name>
</gene>
<dbReference type="EMBL" id="JAWLRA010000002">
    <property type="protein sequence ID" value="MDW3125948.1"/>
    <property type="molecule type" value="Genomic_DNA"/>
</dbReference>
<evidence type="ECO:0000256" key="1">
    <source>
        <dbReference type="SAM" id="Phobius"/>
    </source>
</evidence>
<name>A0AB35SEI4_BIFLN</name>
<sequence>MDTHMSFETMARKGGMRVVFYAVLTLVLGALTIAAIAGFVNGGPALRYALCGFAALFVFELILRRAPWDFIPR</sequence>
<evidence type="ECO:0000313" key="3">
    <source>
        <dbReference type="Proteomes" id="UP001277803"/>
    </source>
</evidence>
<keyword evidence="1" id="KW-0472">Membrane</keyword>
<protein>
    <submittedName>
        <fullName evidence="2">Uncharacterized protein</fullName>
    </submittedName>
</protein>
<feature type="transmembrane region" description="Helical" evidence="1">
    <location>
        <begin position="45"/>
        <end position="63"/>
    </location>
</feature>
<feature type="transmembrane region" description="Helical" evidence="1">
    <location>
        <begin position="18"/>
        <end position="39"/>
    </location>
</feature>
<comment type="caution">
    <text evidence="2">The sequence shown here is derived from an EMBL/GenBank/DDBJ whole genome shotgun (WGS) entry which is preliminary data.</text>
</comment>